<keyword evidence="2" id="KW-1185">Reference proteome</keyword>
<reference evidence="1 2" key="1">
    <citation type="submission" date="2019-10" db="EMBL/GenBank/DDBJ databases">
        <title>Genomic and transcriptomic insights into the perfect genentic adaptation of a filamentous nitrogen-fixing cyanobacterium to rice fields.</title>
        <authorList>
            <person name="Chen Z."/>
        </authorList>
    </citation>
    <scope>NUCLEOTIDE SEQUENCE [LARGE SCALE GENOMIC DNA]</scope>
    <source>
        <strain evidence="1">CCNUC1</strain>
    </source>
</reference>
<gene>
    <name evidence="1" type="ORF">GXM_05313</name>
</gene>
<proteinExistence type="predicted"/>
<sequence>MDFGLFLWYKPRKKVGGKNLKDATYSRFPRRYRKSKIQN</sequence>
<organism evidence="1 2">
    <name type="scientific">Nostoc sphaeroides CCNUC1</name>
    <dbReference type="NCBI Taxonomy" id="2653204"/>
    <lineage>
        <taxon>Bacteria</taxon>
        <taxon>Bacillati</taxon>
        <taxon>Cyanobacteriota</taxon>
        <taxon>Cyanophyceae</taxon>
        <taxon>Nostocales</taxon>
        <taxon>Nostocaceae</taxon>
        <taxon>Nostoc</taxon>
    </lineage>
</organism>
<name>A0A5P8W5M6_9NOSO</name>
<evidence type="ECO:0000313" key="2">
    <source>
        <dbReference type="Proteomes" id="UP000326678"/>
    </source>
</evidence>
<protein>
    <submittedName>
        <fullName evidence="1">Uncharacterized protein</fullName>
    </submittedName>
</protein>
<dbReference type="Proteomes" id="UP000326678">
    <property type="component" value="Chromosome Gxm1"/>
</dbReference>
<dbReference type="AlphaFoldDB" id="A0A5P8W5M6"/>
<dbReference type="EMBL" id="CP045226">
    <property type="protein sequence ID" value="QFS47821.1"/>
    <property type="molecule type" value="Genomic_DNA"/>
</dbReference>
<dbReference type="KEGG" id="nsh:GXM_05313"/>
<evidence type="ECO:0000313" key="1">
    <source>
        <dbReference type="EMBL" id="QFS47821.1"/>
    </source>
</evidence>
<accession>A0A5P8W5M6</accession>